<gene>
    <name evidence="1" type="ORF">llap_3807</name>
</gene>
<dbReference type="EMBL" id="KZ505738">
    <property type="protein sequence ID" value="PKU45865.1"/>
    <property type="molecule type" value="Genomic_DNA"/>
</dbReference>
<dbReference type="GO" id="GO:0033176">
    <property type="term" value="C:proton-transporting V-type ATPase complex"/>
    <property type="evidence" value="ECO:0007669"/>
    <property type="project" value="TreeGrafter"/>
</dbReference>
<dbReference type="GO" id="GO:0001671">
    <property type="term" value="F:ATPase activator activity"/>
    <property type="evidence" value="ECO:0007669"/>
    <property type="project" value="TreeGrafter"/>
</dbReference>
<dbReference type="PANTHER" id="PTHR12471:SF6">
    <property type="entry name" value="ATPASE H+ TRANSPORTING ACCESSORY PROTEIN 1"/>
    <property type="match status" value="1"/>
</dbReference>
<proteinExistence type="predicted"/>
<reference evidence="2" key="2">
    <citation type="submission" date="2017-12" db="EMBL/GenBank/DDBJ databases">
        <title>Genome sequence of the Bar-tailed Godwit (Limosa lapponica baueri).</title>
        <authorList>
            <person name="Lima N.C.B."/>
            <person name="Parody-Merino A.M."/>
            <person name="Battley P.F."/>
            <person name="Fidler A.E."/>
            <person name="Prosdocimi F."/>
        </authorList>
    </citation>
    <scope>NUCLEOTIDE SEQUENCE [LARGE SCALE GENOMIC DNA]</scope>
</reference>
<dbReference type="GO" id="GO:0030641">
    <property type="term" value="P:regulation of cellular pH"/>
    <property type="evidence" value="ECO:0007669"/>
    <property type="project" value="TreeGrafter"/>
</dbReference>
<dbReference type="AlphaFoldDB" id="A0A2I0UII5"/>
<dbReference type="OrthoDB" id="9985059at2759"/>
<accession>A0A2I0UII5</accession>
<evidence type="ECO:0000313" key="2">
    <source>
        <dbReference type="Proteomes" id="UP000233556"/>
    </source>
</evidence>
<sequence length="100" mass="11538">MYRCCFGQLRGENIISYTVIIRSQWNPDTALHEGHIVSAQELTELLQPAFSQNARNLILFLQDTLSVDDFTYLSEAYGNKNPFQNVQASTSFLYFFIYSI</sequence>
<reference evidence="2" key="1">
    <citation type="submission" date="2017-11" db="EMBL/GenBank/DDBJ databases">
        <authorList>
            <person name="Lima N.C."/>
            <person name="Parody-Merino A.M."/>
            <person name="Battley P.F."/>
            <person name="Fidler A.E."/>
            <person name="Prosdocimi F."/>
        </authorList>
    </citation>
    <scope>NUCLEOTIDE SEQUENCE [LARGE SCALE GENOMIC DNA]</scope>
</reference>
<protein>
    <submittedName>
        <fullName evidence="1">V-type proton atpase subunit s1</fullName>
    </submittedName>
</protein>
<dbReference type="Proteomes" id="UP000233556">
    <property type="component" value="Unassembled WGS sequence"/>
</dbReference>
<evidence type="ECO:0000313" key="1">
    <source>
        <dbReference type="EMBL" id="PKU45865.1"/>
    </source>
</evidence>
<name>A0A2I0UII5_LIMLA</name>
<organism evidence="1 2">
    <name type="scientific">Limosa lapponica baueri</name>
    <dbReference type="NCBI Taxonomy" id="1758121"/>
    <lineage>
        <taxon>Eukaryota</taxon>
        <taxon>Metazoa</taxon>
        <taxon>Chordata</taxon>
        <taxon>Craniata</taxon>
        <taxon>Vertebrata</taxon>
        <taxon>Euteleostomi</taxon>
        <taxon>Archelosauria</taxon>
        <taxon>Archosauria</taxon>
        <taxon>Dinosauria</taxon>
        <taxon>Saurischia</taxon>
        <taxon>Theropoda</taxon>
        <taxon>Coelurosauria</taxon>
        <taxon>Aves</taxon>
        <taxon>Neognathae</taxon>
        <taxon>Neoaves</taxon>
        <taxon>Charadriiformes</taxon>
        <taxon>Scolopacidae</taxon>
        <taxon>Limosa</taxon>
    </lineage>
</organism>
<dbReference type="PANTHER" id="PTHR12471">
    <property type="entry name" value="VACUOLAR ATP SYNTHASE SUBUNIT S1"/>
    <property type="match status" value="1"/>
</dbReference>
<keyword evidence="2" id="KW-1185">Reference proteome</keyword>
<dbReference type="InterPro" id="IPR008388">
    <property type="entry name" value="Ac45_acc_su"/>
</dbReference>